<evidence type="ECO:0000313" key="1">
    <source>
        <dbReference type="EMBL" id="UZW64200.1"/>
    </source>
</evidence>
<evidence type="ECO:0000313" key="2">
    <source>
        <dbReference type="Proteomes" id="UP001164481"/>
    </source>
</evidence>
<gene>
    <name evidence="1" type="ORF">OIE46_02315</name>
</gene>
<dbReference type="EMBL" id="CP107525">
    <property type="protein sequence ID" value="UZW64200.1"/>
    <property type="molecule type" value="Genomic_DNA"/>
</dbReference>
<organism evidence="1 2">
    <name type="scientific">Mycoplasmopsis synoviae</name>
    <name type="common">Mycoplasma synoviae</name>
    <dbReference type="NCBI Taxonomy" id="2109"/>
    <lineage>
        <taxon>Bacteria</taxon>
        <taxon>Bacillati</taxon>
        <taxon>Mycoplasmatota</taxon>
        <taxon>Mycoplasmoidales</taxon>
        <taxon>Metamycoplasmataceae</taxon>
        <taxon>Mycoplasmopsis</taxon>
    </lineage>
</organism>
<name>A0AAX3EZ06_MYCSY</name>
<dbReference type="Proteomes" id="UP001164481">
    <property type="component" value="Chromosome"/>
</dbReference>
<proteinExistence type="predicted"/>
<accession>A0AAX3EZ06</accession>
<dbReference type="AlphaFoldDB" id="A0AAX3EZ06"/>
<protein>
    <submittedName>
        <fullName evidence="1">Uncharacterized protein</fullName>
    </submittedName>
</protein>
<reference evidence="1" key="2">
    <citation type="submission" date="2022-11" db="EMBL/GenBank/DDBJ databases">
        <title>complete genomes of mycoplasma synoviae ZX313 strain and SD2 strain.</title>
        <authorList>
            <person name="Zhong Q."/>
        </authorList>
    </citation>
    <scope>NUCLEOTIDE SEQUENCE</scope>
    <source>
        <strain evidence="1">SD2</strain>
    </source>
</reference>
<sequence length="541" mass="62352">MKFTGKKFFVLTAGSVTIGAVFTTGIALIQTNKTLTQKRIELAQEATKYLKKNNVEFQAVLKESINEFKNSYQQFLEKLSKFIKQKVKPEVQATVLKVYSGKVYIPKENFTFLNYFVSDETINAYLNALMEQIQKYSSLFSNNNIIKLINTWIKLITNFFSNTLITIVRYVPELAQDVLDFNTKSFSALGSNFSFTWYKVHYQNFINDSKLVLKTFSESDKQNPESNYEKVLDFKNKSQSYLSELETKYNSLINLQKTIANNKLLDDLFDENSAQLKALLPLYEQYVLSQAAEQMQSLYSTPKQFINYFVNNGEVLSKAQAASKATSDAEEFKNKLNSLSENGFKFLSNDFTNDLTPTKEVKASANYLNENEELTVSFYKANENGIFQVENSTETNLLSSKLKNAKPNSYVVKFSFLLNESFPESIFTNSLNSYLQEDKNDLFVKNNFEIYSVLPFVISRIDIQNSSVNLNFNFNYLDSQFILNEFQSNYGNSKNLFLVDPNNKEKSQAKVDIYLYLDNTKIIEKLDKLIQNDKININVKF</sequence>
<dbReference type="RefSeq" id="WP_225248965.1">
    <property type="nucleotide sequence ID" value="NZ_CP034544.1"/>
</dbReference>
<reference evidence="1" key="1">
    <citation type="submission" date="2022-10" db="EMBL/GenBank/DDBJ databases">
        <authorList>
            <person name="Wei X."/>
        </authorList>
    </citation>
    <scope>NUCLEOTIDE SEQUENCE</scope>
    <source>
        <strain evidence="1">SD2</strain>
    </source>
</reference>